<organism evidence="2 3">
    <name type="scientific">Cyclonatronum proteinivorum</name>
    <dbReference type="NCBI Taxonomy" id="1457365"/>
    <lineage>
        <taxon>Bacteria</taxon>
        <taxon>Pseudomonadati</taxon>
        <taxon>Balneolota</taxon>
        <taxon>Balneolia</taxon>
        <taxon>Balneolales</taxon>
        <taxon>Cyclonatronaceae</taxon>
        <taxon>Cyclonatronum</taxon>
    </lineage>
</organism>
<keyword evidence="3" id="KW-1185">Reference proteome</keyword>
<sequence length="651" mass="72280">MLGFGALGLNFCDKSPTDPGEDPNTPSTITWTPNQAIDGKETTFNLSVSDPDGLERVIARGLDSDFFKEYNNLSGNSLNEQITKNYELGNDSPITKRYEIIAFDKLGEEVSKINNVTIQPAAITNLPPTINIEVTYERNWQEDPIDFKITATDDFEDIGSIRLDFGDGNINEFNVGKQAIDTVLTHQYLAGGDFNWQATAKDVLGLQDTDQGTLNITPLYDVNVLSELVTYVGSINGDIVEQDNTASMKFTSRDGSIVREFNSENGQITGRIPAGEFEVEFTSDYSKLIRMKVDRSFYPDEWQYLSFMNVDDGAPGEHSWVVRSYPENNPNYRSGDQNWYFDINGDIDSRAQIVKGAIADQGWIGGERFIPAEELLTMMTYQMNDIGILRVPRTKNNVGVELTQKFVYNMGNPYFDCSDWDGASERPDECVDQKSVERGNIDPSDLPDGGVNPPGVIPRNPIQAEQSFDNYVALMKDIFNSDIVAGNPYNIEVIKGYSPELTDYLRGWYVPTSAGGVNLVSPEDNVFFTSHNMGAGTEFYNGGIAVGGAFNYTRASSMFVGGSLGGFLNEATHWFSSREGFPCVYSIRDRTGGTCGGVDFPLEFTDLDIIFNKIAVSFGTFSQKQKIYFDRQMSANGLANRDGFNTTLPRE</sequence>
<dbReference type="SUPFAM" id="SSF49299">
    <property type="entry name" value="PKD domain"/>
    <property type="match status" value="1"/>
</dbReference>
<dbReference type="KEGG" id="cprv:CYPRO_1302"/>
<name>A0A345UJA7_9BACT</name>
<feature type="compositionally biased region" description="Polar residues" evidence="1">
    <location>
        <begin position="24"/>
        <end position="34"/>
    </location>
</feature>
<feature type="region of interest" description="Disordered" evidence="1">
    <location>
        <begin position="13"/>
        <end position="34"/>
    </location>
</feature>
<evidence type="ECO:0000256" key="1">
    <source>
        <dbReference type="SAM" id="MobiDB-lite"/>
    </source>
</evidence>
<evidence type="ECO:0000313" key="3">
    <source>
        <dbReference type="Proteomes" id="UP000254808"/>
    </source>
</evidence>
<dbReference type="AlphaFoldDB" id="A0A345UJA7"/>
<dbReference type="EMBL" id="CP027806">
    <property type="protein sequence ID" value="AXJ00559.1"/>
    <property type="molecule type" value="Genomic_DNA"/>
</dbReference>
<reference evidence="2 3" key="1">
    <citation type="submission" date="2018-03" db="EMBL/GenBank/DDBJ databases">
        <title>Phenotypic and genomic properties of Cyclonatronum proteinivorum gen. nov., sp. nov., a haloalkaliphilic bacteroidete from soda lakes possessing Na+-translocating rhodopsin.</title>
        <authorList>
            <person name="Toshchakov S.V."/>
            <person name="Korzhenkov A."/>
            <person name="Samarov N.I."/>
            <person name="Kublanov I.V."/>
            <person name="Muntyan M.S."/>
            <person name="Sorokin D.Y."/>
        </authorList>
    </citation>
    <scope>NUCLEOTIDE SEQUENCE [LARGE SCALE GENOMIC DNA]</scope>
    <source>
        <strain evidence="2 3">Omega</strain>
    </source>
</reference>
<dbReference type="Proteomes" id="UP000254808">
    <property type="component" value="Chromosome"/>
</dbReference>
<proteinExistence type="predicted"/>
<dbReference type="Gene3D" id="2.60.40.10">
    <property type="entry name" value="Immunoglobulins"/>
    <property type="match status" value="1"/>
</dbReference>
<dbReference type="InterPro" id="IPR013783">
    <property type="entry name" value="Ig-like_fold"/>
</dbReference>
<evidence type="ECO:0000313" key="2">
    <source>
        <dbReference type="EMBL" id="AXJ00559.1"/>
    </source>
</evidence>
<accession>A0A345UJA7</accession>
<protein>
    <recommendedName>
        <fullName evidence="4">PKD domain-containing protein</fullName>
    </recommendedName>
</protein>
<gene>
    <name evidence="2" type="ORF">CYPRO_1302</name>
</gene>
<dbReference type="InterPro" id="IPR035986">
    <property type="entry name" value="PKD_dom_sf"/>
</dbReference>
<evidence type="ECO:0008006" key="4">
    <source>
        <dbReference type="Google" id="ProtNLM"/>
    </source>
</evidence>
<feature type="region of interest" description="Disordered" evidence="1">
    <location>
        <begin position="432"/>
        <end position="453"/>
    </location>
</feature>